<name>A0A286P6M3_9BURK</name>
<reference evidence="4" key="2">
    <citation type="journal article" date="2017" name="Genome Announc.">
        <title>High-Quality Draft Genome Sequence of Burkholderia contaminans CH-1, a Gram-Negative Bacterium That Metabolizes 2-Azahypoxanthine, a Plant Growth-Regulating Compound.</title>
        <authorList>
            <person name="Choi J.-H."/>
            <person name="Sugiura H."/>
            <person name="Moriuchi R."/>
            <person name="Kawagishi H."/>
            <person name="Dohra H."/>
        </authorList>
    </citation>
    <scope>NUCLEOTIDE SEQUENCE</scope>
    <source>
        <strain evidence="4">CH-1</strain>
        <plasmid evidence="4">pBC453</plasmid>
    </source>
</reference>
<dbReference type="Proteomes" id="UP001220209">
    <property type="component" value="Plasmid unnamed1"/>
</dbReference>
<dbReference type="GeneID" id="71059892"/>
<geneLocation type="plasmid" evidence="4">
    <name>pBC453</name>
</geneLocation>
<feature type="domain" description="ParE-like toxin" evidence="3">
    <location>
        <begin position="86"/>
        <end position="149"/>
    </location>
</feature>
<dbReference type="EMBL" id="JAGEMX010000009">
    <property type="protein sequence ID" value="MBO1832760.1"/>
    <property type="molecule type" value="Genomic_DNA"/>
</dbReference>
<dbReference type="Pfam" id="PF24732">
    <property type="entry name" value="ParE_like"/>
    <property type="match status" value="1"/>
</dbReference>
<evidence type="ECO:0000259" key="2">
    <source>
        <dbReference type="Pfam" id="PF24730"/>
    </source>
</evidence>
<dbReference type="Proteomes" id="UP000611459">
    <property type="component" value="Unassembled WGS sequence"/>
</dbReference>
<feature type="region of interest" description="Disordered" evidence="1">
    <location>
        <begin position="30"/>
        <end position="62"/>
    </location>
</feature>
<dbReference type="AlphaFoldDB" id="A0A286P6M3"/>
<protein>
    <submittedName>
        <fullName evidence="4">Uncharacterized protein</fullName>
    </submittedName>
</protein>
<dbReference type="Proteomes" id="UP000664048">
    <property type="component" value="Unassembled WGS sequence"/>
</dbReference>
<dbReference type="EMBL" id="JAENIB010000007">
    <property type="protein sequence ID" value="MBK1932029.1"/>
    <property type="molecule type" value="Genomic_DNA"/>
</dbReference>
<organism evidence="4">
    <name type="scientific">Burkholderia contaminans</name>
    <dbReference type="NCBI Taxonomy" id="488447"/>
    <lineage>
        <taxon>Bacteria</taxon>
        <taxon>Pseudomonadati</taxon>
        <taxon>Pseudomonadota</taxon>
        <taxon>Betaproteobacteria</taxon>
        <taxon>Burkholderiales</taxon>
        <taxon>Burkholderiaceae</taxon>
        <taxon>Burkholderia</taxon>
        <taxon>Burkholderia cepacia complex</taxon>
    </lineage>
</organism>
<evidence type="ECO:0000259" key="3">
    <source>
        <dbReference type="Pfam" id="PF24732"/>
    </source>
</evidence>
<evidence type="ECO:0000313" key="5">
    <source>
        <dbReference type="EMBL" id="MBK1932029.1"/>
    </source>
</evidence>
<reference evidence="4" key="1">
    <citation type="journal article" date="2016" name="Biosci. Biotechnol. Biochem.">
        <title>Bioconversion of AHX to AOH by resting cells of Burkholderia contaminans CH-1.</title>
        <authorList>
            <person name="Choi J.H."/>
            <person name="Kikuchi A."/>
            <person name="Pumkaeo P."/>
            <person name="Hirai H."/>
            <person name="Tokuyama S."/>
            <person name="Kawagishi H."/>
        </authorList>
    </citation>
    <scope>NUCLEOTIDE SEQUENCE</scope>
    <source>
        <strain evidence="4">CH-1</strain>
        <plasmid evidence="4">pBC453</plasmid>
    </source>
</reference>
<gene>
    <name evidence="4" type="ORF">BCCH1_79980</name>
    <name evidence="6" type="ORF">J4M89_25570</name>
    <name evidence="5" type="ORF">JIN94_19255</name>
    <name evidence="7" type="ORF">LXE91_40000</name>
</gene>
<dbReference type="OrthoDB" id="5624694at2"/>
<reference evidence="7 9" key="5">
    <citation type="submission" date="2021-12" db="EMBL/GenBank/DDBJ databases">
        <title>Genomic and phenotypic characterization of three Burkholderia contaminans isolates recovered from different sources.</title>
        <authorList>
            <person name="Lopez De Volder A."/>
            <person name="Fan Y."/>
            <person name="Nunvar J."/>
            <person name="Herrera T."/>
            <person name="Timp W."/>
            <person name="Degrossi J."/>
        </authorList>
    </citation>
    <scope>NUCLEOTIDE SEQUENCE [LARGE SCALE GENOMIC DNA]</scope>
    <source>
        <strain evidence="7 9">LMG 23361</strain>
        <plasmid evidence="7 9">unnamed1</plasmid>
    </source>
</reference>
<evidence type="ECO:0000313" key="4">
    <source>
        <dbReference type="EMBL" id="BBA45487.1"/>
    </source>
</evidence>
<dbReference type="EMBL" id="AP018360">
    <property type="protein sequence ID" value="BBA45487.1"/>
    <property type="molecule type" value="Genomic_DNA"/>
</dbReference>
<dbReference type="RefSeq" id="WP_046543790.1">
    <property type="nucleotide sequence ID" value="NZ_AP018360.1"/>
</dbReference>
<sequence length="151" mass="16715">MKRLFACGHKGQGKFCHRCSNEEKAVLAAQAAAEQRDAQKAASAAPPRRRKERPEKDPSELERLRALKLAADRAEIDLSAAESLPAVMERALHVLSELKAGAHPQSLGGKKLATRRGYFSVPVGLCHRIFVEATSLRPTQFVTHETYNRFV</sequence>
<evidence type="ECO:0000313" key="8">
    <source>
        <dbReference type="Proteomes" id="UP000664048"/>
    </source>
</evidence>
<dbReference type="InterPro" id="IPR056099">
    <property type="entry name" value="DUF7682"/>
</dbReference>
<feature type="compositionally biased region" description="Basic and acidic residues" evidence="1">
    <location>
        <begin position="52"/>
        <end position="62"/>
    </location>
</feature>
<dbReference type="Pfam" id="PF24730">
    <property type="entry name" value="DUF7682"/>
    <property type="match status" value="1"/>
</dbReference>
<evidence type="ECO:0000256" key="1">
    <source>
        <dbReference type="SAM" id="MobiDB-lite"/>
    </source>
</evidence>
<dbReference type="InterPro" id="IPR056925">
    <property type="entry name" value="ParE-like"/>
</dbReference>
<evidence type="ECO:0000313" key="9">
    <source>
        <dbReference type="Proteomes" id="UP001220209"/>
    </source>
</evidence>
<dbReference type="EMBL" id="CP090643">
    <property type="protein sequence ID" value="WFN23320.1"/>
    <property type="molecule type" value="Genomic_DNA"/>
</dbReference>
<reference evidence="6 8" key="4">
    <citation type="submission" date="2021-03" db="EMBL/GenBank/DDBJ databases">
        <title>Clinical course, treatment and visual outcome of an outbreak of Burkholderia contaminans endophthalmitis following cataract surgery.</title>
        <authorList>
            <person name="Lind C."/>
            <person name="Olsen K."/>
            <person name="Angelsen N.K."/>
            <person name="Krefting E.A."/>
            <person name="Fossen K."/>
            <person name="Gravningen K."/>
            <person name="Depoorter E."/>
            <person name="Vandamme P."/>
            <person name="Bertelsen G."/>
        </authorList>
    </citation>
    <scope>NUCLEOTIDE SEQUENCE [LARGE SCALE GENOMIC DNA]</scope>
    <source>
        <strain evidence="6 8">51242556</strain>
    </source>
</reference>
<keyword evidence="4" id="KW-0614">Plasmid</keyword>
<evidence type="ECO:0000313" key="7">
    <source>
        <dbReference type="EMBL" id="WFN23320.1"/>
    </source>
</evidence>
<feature type="domain" description="DUF7682" evidence="2">
    <location>
        <begin position="1"/>
        <end position="23"/>
    </location>
</feature>
<keyword evidence="8" id="KW-1185">Reference proteome</keyword>
<evidence type="ECO:0000313" key="6">
    <source>
        <dbReference type="EMBL" id="MBO1832760.1"/>
    </source>
</evidence>
<accession>A0A286P6M3</accession>
<reference evidence="5" key="3">
    <citation type="submission" date="2021-01" db="EMBL/GenBank/DDBJ databases">
        <title>Outbreak of Burkholderia contaminns endophthalmitis traced to a clinical ventilation system.</title>
        <authorList>
            <person name="Lipuma J."/>
            <person name="Spilker T."/>
            <person name="Kratholm J."/>
        </authorList>
    </citation>
    <scope>NUCLEOTIDE SEQUENCE</scope>
    <source>
        <strain evidence="5">HI4954</strain>
    </source>
</reference>
<geneLocation type="plasmid" evidence="7 9">
    <name>unnamed1</name>
</geneLocation>
<proteinExistence type="predicted"/>